<sequence length="74" mass="8163">MTVSFTPLSSNGKVSTITWGSNLNAMDYPERGGRRPGWGGRTPRPTLTPPLSLRERGISLETMGIPEELISDRY</sequence>
<keyword evidence="3" id="KW-1185">Reference proteome</keyword>
<feature type="compositionally biased region" description="Low complexity" evidence="1">
    <location>
        <begin position="41"/>
        <end position="51"/>
    </location>
</feature>
<proteinExistence type="predicted"/>
<organism evidence="2 3">
    <name type="scientific">Desulfuromonas versatilis</name>
    <dbReference type="NCBI Taxonomy" id="2802975"/>
    <lineage>
        <taxon>Bacteria</taxon>
        <taxon>Pseudomonadati</taxon>
        <taxon>Thermodesulfobacteriota</taxon>
        <taxon>Desulfuromonadia</taxon>
        <taxon>Desulfuromonadales</taxon>
        <taxon>Desulfuromonadaceae</taxon>
        <taxon>Desulfuromonas</taxon>
    </lineage>
</organism>
<reference evidence="2 3" key="2">
    <citation type="journal article" date="2021" name="Int. J. Syst. Evol. Microbiol.">
        <title>Isolation and Polyphasic Characterization of Desulfuromonas versatilis sp. Nov., an Electrogenic Bacteria Capable of Versatile Metabolism Isolated from a Graphene Oxide-Reducing Enrichment Culture.</title>
        <authorList>
            <person name="Xie L."/>
            <person name="Yoshida N."/>
            <person name="Ishii S."/>
            <person name="Meng L."/>
        </authorList>
    </citation>
    <scope>NUCLEOTIDE SEQUENCE [LARGE SCALE GENOMIC DNA]</scope>
    <source>
        <strain evidence="2 3">NIT-T3</strain>
    </source>
</reference>
<protein>
    <submittedName>
        <fullName evidence="2">Uncharacterized protein</fullName>
    </submittedName>
</protein>
<evidence type="ECO:0000313" key="2">
    <source>
        <dbReference type="EMBL" id="BCR05664.1"/>
    </source>
</evidence>
<dbReference type="EMBL" id="AP024355">
    <property type="protein sequence ID" value="BCR05664.1"/>
    <property type="molecule type" value="Genomic_DNA"/>
</dbReference>
<accession>A0ABM8HYP7</accession>
<dbReference type="Proteomes" id="UP001319827">
    <property type="component" value="Chromosome"/>
</dbReference>
<evidence type="ECO:0000313" key="3">
    <source>
        <dbReference type="Proteomes" id="UP001319827"/>
    </source>
</evidence>
<reference evidence="2 3" key="1">
    <citation type="journal article" date="2016" name="C (Basel)">
        <title>Selective Growth of and Electricity Production by Marine Exoelectrogenic Bacteria in Self-Aggregated Hydrogel of Microbially Reduced Graphene Oxide.</title>
        <authorList>
            <person name="Yoshida N."/>
            <person name="Goto Y."/>
            <person name="Miyata Y."/>
        </authorList>
    </citation>
    <scope>NUCLEOTIDE SEQUENCE [LARGE SCALE GENOMIC DNA]</scope>
    <source>
        <strain evidence="2 3">NIT-T3</strain>
    </source>
</reference>
<feature type="region of interest" description="Disordered" evidence="1">
    <location>
        <begin position="23"/>
        <end position="51"/>
    </location>
</feature>
<name>A0ABM8HYP7_9BACT</name>
<gene>
    <name evidence="2" type="ORF">DESUT3_27330</name>
</gene>
<evidence type="ECO:0000256" key="1">
    <source>
        <dbReference type="SAM" id="MobiDB-lite"/>
    </source>
</evidence>